<reference evidence="11" key="1">
    <citation type="journal article" date="2023" name="Nat. Commun.">
        <title>Diploid and tetraploid genomes of Acorus and the evolution of monocots.</title>
        <authorList>
            <person name="Ma L."/>
            <person name="Liu K.W."/>
            <person name="Li Z."/>
            <person name="Hsiao Y.Y."/>
            <person name="Qi Y."/>
            <person name="Fu T."/>
            <person name="Tang G.D."/>
            <person name="Zhang D."/>
            <person name="Sun W.H."/>
            <person name="Liu D.K."/>
            <person name="Li Y."/>
            <person name="Chen G.Z."/>
            <person name="Liu X.D."/>
            <person name="Liao X.Y."/>
            <person name="Jiang Y.T."/>
            <person name="Yu X."/>
            <person name="Hao Y."/>
            <person name="Huang J."/>
            <person name="Zhao X.W."/>
            <person name="Ke S."/>
            <person name="Chen Y.Y."/>
            <person name="Wu W.L."/>
            <person name="Hsu J.L."/>
            <person name="Lin Y.F."/>
            <person name="Huang M.D."/>
            <person name="Li C.Y."/>
            <person name="Huang L."/>
            <person name="Wang Z.W."/>
            <person name="Zhao X."/>
            <person name="Zhong W.Y."/>
            <person name="Peng D.H."/>
            <person name="Ahmad S."/>
            <person name="Lan S."/>
            <person name="Zhang J.S."/>
            <person name="Tsai W.C."/>
            <person name="Van de Peer Y."/>
            <person name="Liu Z.J."/>
        </authorList>
    </citation>
    <scope>NUCLEOTIDE SEQUENCE</scope>
    <source>
        <strain evidence="11">SCP</strain>
    </source>
</reference>
<keyword evidence="12" id="KW-1185">Reference proteome</keyword>
<dbReference type="GO" id="GO:0005886">
    <property type="term" value="C:plasma membrane"/>
    <property type="evidence" value="ECO:0007669"/>
    <property type="project" value="TreeGrafter"/>
</dbReference>
<evidence type="ECO:0000256" key="5">
    <source>
        <dbReference type="ARBA" id="ARBA00023043"/>
    </source>
</evidence>
<feature type="transmembrane region" description="Helical" evidence="9">
    <location>
        <begin position="227"/>
        <end position="247"/>
    </location>
</feature>
<dbReference type="Pfam" id="PF12796">
    <property type="entry name" value="Ank_2"/>
    <property type="match status" value="1"/>
</dbReference>
<comment type="subcellular location">
    <subcellularLocation>
        <location evidence="1">Membrane</location>
        <topology evidence="1">Multi-pass membrane protein</topology>
    </subcellularLocation>
</comment>
<keyword evidence="6 9" id="KW-0472">Membrane</keyword>
<sequence>MMDLMLNPPATAADSKSIAYHRNVDGHTPLHVAAACGYTSMVKAIVDKHSGCVTLTDNQGRTVIHVAVQADHLAVVKHILKHPQFAVLINDRDNDGNTPLHLAALNHNHVMVLFLSTSVRHKMDTNPMNNGGRTPRDILDTGDMKRIFAHYAGIYAPLRVLFIEAGGRHGPRLCDLAKKLKQGGKRRQPAATNKKPKARNDDGDSDLEEEDDDDDGTKGESRTLEKLASNLMLVAILIITVAFAAIITMPGGFESDPGTNTTTTTTNTTNNGYGGTAVLARRRAFQAFVLTDTLAFLLSFGAASRLIWTVLTKGVESLIEDIRFAQGVVQAALVAMTLAFGTGAYSVLARHCNWIAEVVLGVVCVYTLHPFMELLPSLFGKSREAFEALGLAYRSGPKSCAKRLPLWVREMFSRRHDTVPAAHE</sequence>
<dbReference type="InterPro" id="IPR026961">
    <property type="entry name" value="PGG_dom"/>
</dbReference>
<feature type="compositionally biased region" description="Basic residues" evidence="8">
    <location>
        <begin position="179"/>
        <end position="188"/>
    </location>
</feature>
<dbReference type="PROSITE" id="PS50088">
    <property type="entry name" value="ANK_REPEAT"/>
    <property type="match status" value="1"/>
</dbReference>
<dbReference type="SMART" id="SM00248">
    <property type="entry name" value="ANK"/>
    <property type="match status" value="3"/>
</dbReference>
<name>A0AAV9BWG1_ACOGR</name>
<dbReference type="SUPFAM" id="SSF48403">
    <property type="entry name" value="Ankyrin repeat"/>
    <property type="match status" value="1"/>
</dbReference>
<protein>
    <recommendedName>
        <fullName evidence="10">PGG domain-containing protein</fullName>
    </recommendedName>
</protein>
<feature type="transmembrane region" description="Helical" evidence="9">
    <location>
        <begin position="284"/>
        <end position="308"/>
    </location>
</feature>
<gene>
    <name evidence="11" type="ORF">QJS04_geneDACA019851</name>
</gene>
<evidence type="ECO:0000313" key="11">
    <source>
        <dbReference type="EMBL" id="KAK1280859.1"/>
    </source>
</evidence>
<dbReference type="InterPro" id="IPR036770">
    <property type="entry name" value="Ankyrin_rpt-contain_sf"/>
</dbReference>
<evidence type="ECO:0000313" key="12">
    <source>
        <dbReference type="Proteomes" id="UP001179952"/>
    </source>
</evidence>
<dbReference type="PANTHER" id="PTHR24186:SF50">
    <property type="entry name" value="ANKYRIN REPEAT-CONTAINING PROTEIN ITN1-LIKE ISOFORM X1"/>
    <property type="match status" value="1"/>
</dbReference>
<dbReference type="PROSITE" id="PS50297">
    <property type="entry name" value="ANK_REP_REGION"/>
    <property type="match status" value="1"/>
</dbReference>
<reference evidence="11" key="2">
    <citation type="submission" date="2023-06" db="EMBL/GenBank/DDBJ databases">
        <authorList>
            <person name="Ma L."/>
            <person name="Liu K.-W."/>
            <person name="Li Z."/>
            <person name="Hsiao Y.-Y."/>
            <person name="Qi Y."/>
            <person name="Fu T."/>
            <person name="Tang G."/>
            <person name="Zhang D."/>
            <person name="Sun W.-H."/>
            <person name="Liu D.-K."/>
            <person name="Li Y."/>
            <person name="Chen G.-Z."/>
            <person name="Liu X.-D."/>
            <person name="Liao X.-Y."/>
            <person name="Jiang Y.-T."/>
            <person name="Yu X."/>
            <person name="Hao Y."/>
            <person name="Huang J."/>
            <person name="Zhao X.-W."/>
            <person name="Ke S."/>
            <person name="Chen Y.-Y."/>
            <person name="Wu W.-L."/>
            <person name="Hsu J.-L."/>
            <person name="Lin Y.-F."/>
            <person name="Huang M.-D."/>
            <person name="Li C.-Y."/>
            <person name="Huang L."/>
            <person name="Wang Z.-W."/>
            <person name="Zhao X."/>
            <person name="Zhong W.-Y."/>
            <person name="Peng D.-H."/>
            <person name="Ahmad S."/>
            <person name="Lan S."/>
            <person name="Zhang J.-S."/>
            <person name="Tsai W.-C."/>
            <person name="Van De Peer Y."/>
            <person name="Liu Z.-J."/>
        </authorList>
    </citation>
    <scope>NUCLEOTIDE SEQUENCE</scope>
    <source>
        <strain evidence="11">SCP</strain>
        <tissue evidence="11">Leaves</tissue>
    </source>
</reference>
<evidence type="ECO:0000256" key="6">
    <source>
        <dbReference type="ARBA" id="ARBA00023136"/>
    </source>
</evidence>
<dbReference type="Pfam" id="PF00023">
    <property type="entry name" value="Ank"/>
    <property type="match status" value="1"/>
</dbReference>
<feature type="domain" description="PGG" evidence="10">
    <location>
        <begin position="223"/>
        <end position="346"/>
    </location>
</feature>
<evidence type="ECO:0000256" key="2">
    <source>
        <dbReference type="ARBA" id="ARBA00022692"/>
    </source>
</evidence>
<keyword evidence="5 7" id="KW-0040">ANK repeat</keyword>
<keyword evidence="2 9" id="KW-0812">Transmembrane</keyword>
<feature type="transmembrane region" description="Helical" evidence="9">
    <location>
        <begin position="328"/>
        <end position="348"/>
    </location>
</feature>
<organism evidence="11 12">
    <name type="scientific">Acorus gramineus</name>
    <name type="common">Dwarf sweet flag</name>
    <dbReference type="NCBI Taxonomy" id="55184"/>
    <lineage>
        <taxon>Eukaryota</taxon>
        <taxon>Viridiplantae</taxon>
        <taxon>Streptophyta</taxon>
        <taxon>Embryophyta</taxon>
        <taxon>Tracheophyta</taxon>
        <taxon>Spermatophyta</taxon>
        <taxon>Magnoliopsida</taxon>
        <taxon>Liliopsida</taxon>
        <taxon>Acoraceae</taxon>
        <taxon>Acorus</taxon>
    </lineage>
</organism>
<feature type="compositionally biased region" description="Acidic residues" evidence="8">
    <location>
        <begin position="203"/>
        <end position="215"/>
    </location>
</feature>
<keyword evidence="4 9" id="KW-1133">Transmembrane helix</keyword>
<dbReference type="InterPro" id="IPR002110">
    <property type="entry name" value="Ankyrin_rpt"/>
</dbReference>
<dbReference type="PANTHER" id="PTHR24186">
    <property type="entry name" value="PROTEIN PHOSPHATASE 1 REGULATORY SUBUNIT"/>
    <property type="match status" value="1"/>
</dbReference>
<accession>A0AAV9BWG1</accession>
<dbReference type="Proteomes" id="UP001179952">
    <property type="component" value="Unassembled WGS sequence"/>
</dbReference>
<feature type="transmembrane region" description="Helical" evidence="9">
    <location>
        <begin position="354"/>
        <end position="375"/>
    </location>
</feature>
<dbReference type="Gene3D" id="1.25.40.20">
    <property type="entry name" value="Ankyrin repeat-containing domain"/>
    <property type="match status" value="1"/>
</dbReference>
<evidence type="ECO:0000256" key="8">
    <source>
        <dbReference type="SAM" id="MobiDB-lite"/>
    </source>
</evidence>
<evidence type="ECO:0000256" key="9">
    <source>
        <dbReference type="SAM" id="Phobius"/>
    </source>
</evidence>
<keyword evidence="3" id="KW-0677">Repeat</keyword>
<dbReference type="Pfam" id="PF13962">
    <property type="entry name" value="PGG"/>
    <property type="match status" value="1"/>
</dbReference>
<dbReference type="EMBL" id="JAUJYN010000001">
    <property type="protein sequence ID" value="KAK1280859.1"/>
    <property type="molecule type" value="Genomic_DNA"/>
</dbReference>
<feature type="region of interest" description="Disordered" evidence="8">
    <location>
        <begin position="179"/>
        <end position="220"/>
    </location>
</feature>
<proteinExistence type="predicted"/>
<comment type="caution">
    <text evidence="11">The sequence shown here is derived from an EMBL/GenBank/DDBJ whole genome shotgun (WGS) entry which is preliminary data.</text>
</comment>
<feature type="repeat" description="ANK" evidence="7">
    <location>
        <begin position="25"/>
        <end position="48"/>
    </location>
</feature>
<evidence type="ECO:0000256" key="4">
    <source>
        <dbReference type="ARBA" id="ARBA00022989"/>
    </source>
</evidence>
<evidence type="ECO:0000256" key="3">
    <source>
        <dbReference type="ARBA" id="ARBA00022737"/>
    </source>
</evidence>
<evidence type="ECO:0000256" key="7">
    <source>
        <dbReference type="PROSITE-ProRule" id="PRU00023"/>
    </source>
</evidence>
<evidence type="ECO:0000256" key="1">
    <source>
        <dbReference type="ARBA" id="ARBA00004141"/>
    </source>
</evidence>
<dbReference type="AlphaFoldDB" id="A0AAV9BWG1"/>
<evidence type="ECO:0000259" key="10">
    <source>
        <dbReference type="Pfam" id="PF13962"/>
    </source>
</evidence>